<dbReference type="GO" id="GO:0046872">
    <property type="term" value="F:metal ion binding"/>
    <property type="evidence" value="ECO:0007669"/>
    <property type="project" value="InterPro"/>
</dbReference>
<comment type="caution">
    <text evidence="4">The sequence shown here is derived from an EMBL/GenBank/DDBJ whole genome shotgun (WGS) entry which is preliminary data.</text>
</comment>
<dbReference type="GO" id="GO:0005524">
    <property type="term" value="F:ATP binding"/>
    <property type="evidence" value="ECO:0007669"/>
    <property type="project" value="UniProtKB-UniRule"/>
</dbReference>
<organism evidence="4 5">
    <name type="scientific">Streptomyces inusitatus</name>
    <dbReference type="NCBI Taxonomy" id="68221"/>
    <lineage>
        <taxon>Bacteria</taxon>
        <taxon>Bacillati</taxon>
        <taxon>Actinomycetota</taxon>
        <taxon>Actinomycetes</taxon>
        <taxon>Kitasatosporales</taxon>
        <taxon>Streptomycetaceae</taxon>
        <taxon>Streptomyces</taxon>
    </lineage>
</organism>
<dbReference type="PROSITE" id="PS50975">
    <property type="entry name" value="ATP_GRASP"/>
    <property type="match status" value="1"/>
</dbReference>
<keyword evidence="1" id="KW-0067">ATP-binding</keyword>
<name>A0A918UKC6_9ACTN</name>
<dbReference type="AlphaFoldDB" id="A0A918UKC6"/>
<accession>A0A918UKC6</accession>
<protein>
    <submittedName>
        <fullName evidence="4">ATP-grasp domain-containing protein</fullName>
    </submittedName>
</protein>
<keyword evidence="1" id="KW-0547">Nucleotide-binding</keyword>
<reference evidence="4" key="2">
    <citation type="submission" date="2020-09" db="EMBL/GenBank/DDBJ databases">
        <authorList>
            <person name="Sun Q."/>
            <person name="Ohkuma M."/>
        </authorList>
    </citation>
    <scope>NUCLEOTIDE SEQUENCE</scope>
    <source>
        <strain evidence="4">JCM 4988</strain>
    </source>
</reference>
<evidence type="ECO:0000256" key="1">
    <source>
        <dbReference type="PROSITE-ProRule" id="PRU00409"/>
    </source>
</evidence>
<evidence type="ECO:0000313" key="5">
    <source>
        <dbReference type="Proteomes" id="UP000630936"/>
    </source>
</evidence>
<sequence>MTLMPPFDTGVAAEVPYDTRVPPGGPFDAGTPALVLRLDRNPFHHGTLGAVRSLGRAGVEVHAVVESAGSPVARSRHLHRAHVGPAEPVGPDALVELLLRISDRIGRRAVLIAMDDVSAIHTAARAALLGDRFHLPEQPPELPRRLADKAELASLCAAADIPHPQTFVPADPGEAADAVRRLGLPLVAKWTHPWLLPAAAGLRSTTLVRSPGAARELCEQAGAAGSRLLLQRYLPDAPDTDWFFHGCFSGGPSGTVCLLGGSGRKELSWPVRTGLTAKGSWQPNPEVERAALRLVSHVGYRGILDLDFRRDPATGVHQLLDANPRPGAQFRLFTEPGGLDVVRALYLDLTGQRVISTGGGPGRVFVAENYALLSALVSLRDRSARPAPAGPGTATAPRAGVETAWYASDDPLPFLAMAAAWTGRGLAKAAHRLRTALRALLRAPRSRTHRPPPPRQGGTAARTP</sequence>
<dbReference type="Proteomes" id="UP000630936">
    <property type="component" value="Unassembled WGS sequence"/>
</dbReference>
<evidence type="ECO:0000313" key="4">
    <source>
        <dbReference type="EMBL" id="GGZ18072.1"/>
    </source>
</evidence>
<dbReference type="InterPro" id="IPR011761">
    <property type="entry name" value="ATP-grasp"/>
</dbReference>
<evidence type="ECO:0000259" key="3">
    <source>
        <dbReference type="PROSITE" id="PS50975"/>
    </source>
</evidence>
<dbReference type="EMBL" id="BMWG01000002">
    <property type="protein sequence ID" value="GGZ18072.1"/>
    <property type="molecule type" value="Genomic_DNA"/>
</dbReference>
<feature type="domain" description="ATP-grasp" evidence="3">
    <location>
        <begin position="153"/>
        <end position="350"/>
    </location>
</feature>
<gene>
    <name evidence="4" type="ORF">GCM10010387_08110</name>
</gene>
<feature type="region of interest" description="Disordered" evidence="2">
    <location>
        <begin position="441"/>
        <end position="464"/>
    </location>
</feature>
<proteinExistence type="predicted"/>
<evidence type="ECO:0000256" key="2">
    <source>
        <dbReference type="SAM" id="MobiDB-lite"/>
    </source>
</evidence>
<dbReference type="SUPFAM" id="SSF56059">
    <property type="entry name" value="Glutathione synthetase ATP-binding domain-like"/>
    <property type="match status" value="1"/>
</dbReference>
<dbReference type="Gene3D" id="3.30.470.20">
    <property type="entry name" value="ATP-grasp fold, B domain"/>
    <property type="match status" value="1"/>
</dbReference>
<reference evidence="4" key="1">
    <citation type="journal article" date="2014" name="Int. J. Syst. Evol. Microbiol.">
        <title>Complete genome sequence of Corynebacterium casei LMG S-19264T (=DSM 44701T), isolated from a smear-ripened cheese.</title>
        <authorList>
            <consortium name="US DOE Joint Genome Institute (JGI-PGF)"/>
            <person name="Walter F."/>
            <person name="Albersmeier A."/>
            <person name="Kalinowski J."/>
            <person name="Ruckert C."/>
        </authorList>
    </citation>
    <scope>NUCLEOTIDE SEQUENCE</scope>
    <source>
        <strain evidence="4">JCM 4988</strain>
    </source>
</reference>
<keyword evidence="5" id="KW-1185">Reference proteome</keyword>